<gene>
    <name evidence="2" type="primary">Cni-F19B10.1</name>
    <name evidence="2" type="synonym">Cnig_chr_II.g7360</name>
    <name evidence="2" type="ORF">B9Z55_007360</name>
</gene>
<comment type="caution">
    <text evidence="2">The sequence shown here is derived from an EMBL/GenBank/DDBJ whole genome shotgun (WGS) entry which is preliminary data.</text>
</comment>
<evidence type="ECO:0000256" key="1">
    <source>
        <dbReference type="SAM" id="MobiDB-lite"/>
    </source>
</evidence>
<dbReference type="EMBL" id="PDUG01000002">
    <property type="protein sequence ID" value="PIC48356.1"/>
    <property type="molecule type" value="Genomic_DNA"/>
</dbReference>
<dbReference type="OrthoDB" id="5877707at2759"/>
<feature type="compositionally biased region" description="Acidic residues" evidence="1">
    <location>
        <begin position="178"/>
        <end position="188"/>
    </location>
</feature>
<keyword evidence="3" id="KW-1185">Reference proteome</keyword>
<dbReference type="STRING" id="1611254.A0A2G5V9Z7"/>
<reference evidence="3" key="1">
    <citation type="submission" date="2017-10" db="EMBL/GenBank/DDBJ databases">
        <title>Rapid genome shrinkage in a self-fertile nematode reveals novel sperm competition proteins.</title>
        <authorList>
            <person name="Yin D."/>
            <person name="Schwarz E.M."/>
            <person name="Thomas C.G."/>
            <person name="Felde R.L."/>
            <person name="Korf I.F."/>
            <person name="Cutter A.D."/>
            <person name="Schartner C.M."/>
            <person name="Ralston E.J."/>
            <person name="Meyer B.J."/>
            <person name="Haag E.S."/>
        </authorList>
    </citation>
    <scope>NUCLEOTIDE SEQUENCE [LARGE SCALE GENOMIC DNA]</scope>
    <source>
        <strain evidence="3">JU1422</strain>
    </source>
</reference>
<dbReference type="Proteomes" id="UP000230233">
    <property type="component" value="Chromosome II"/>
</dbReference>
<protein>
    <submittedName>
        <fullName evidence="2">Uncharacterized protein</fullName>
    </submittedName>
</protein>
<name>A0A2G5V9Z7_9PELO</name>
<evidence type="ECO:0000313" key="3">
    <source>
        <dbReference type="Proteomes" id="UP000230233"/>
    </source>
</evidence>
<feature type="compositionally biased region" description="Acidic residues" evidence="1">
    <location>
        <begin position="222"/>
        <end position="236"/>
    </location>
</feature>
<feature type="region of interest" description="Disordered" evidence="1">
    <location>
        <begin position="176"/>
        <end position="273"/>
    </location>
</feature>
<sequence>MNSQQMSKIIMKEEVESDESSMDSFEEFPAGAQRYCRMALRARQAAREMGLQVDRDGIHVQSGVDVPEDWTMFLAPPAMVFPKLEAEAPSDDRSTALPEAQDTQEIFEKSVLPTIRQFMSDTNSVGSTLTTTWSKDGNRSEIKIVVERSPMKEAVRMEESQGSEVFTSPRRRLRVVIESDEEEEEQKEEEARTPKKKAKKAKEDPRTPSTRLRSMNLRESSSEPEETQETQDEDIGDSQADPDYVPDTQEERGSYWDNRIPKDAPKDPLDLDY</sequence>
<organism evidence="2 3">
    <name type="scientific">Caenorhabditis nigoni</name>
    <dbReference type="NCBI Taxonomy" id="1611254"/>
    <lineage>
        <taxon>Eukaryota</taxon>
        <taxon>Metazoa</taxon>
        <taxon>Ecdysozoa</taxon>
        <taxon>Nematoda</taxon>
        <taxon>Chromadorea</taxon>
        <taxon>Rhabditida</taxon>
        <taxon>Rhabditina</taxon>
        <taxon>Rhabditomorpha</taxon>
        <taxon>Rhabditoidea</taxon>
        <taxon>Rhabditidae</taxon>
        <taxon>Peloderinae</taxon>
        <taxon>Caenorhabditis</taxon>
    </lineage>
</organism>
<evidence type="ECO:0000313" key="2">
    <source>
        <dbReference type="EMBL" id="PIC48356.1"/>
    </source>
</evidence>
<dbReference type="AlphaFoldDB" id="A0A2G5V9Z7"/>
<accession>A0A2G5V9Z7</accession>
<proteinExistence type="predicted"/>
<feature type="compositionally biased region" description="Basic and acidic residues" evidence="1">
    <location>
        <begin position="249"/>
        <end position="273"/>
    </location>
</feature>